<gene>
    <name evidence="3" type="ORF">D3H55_02815</name>
</gene>
<dbReference type="RefSeq" id="WP_119545382.1">
    <property type="nucleotide sequence ID" value="NZ_QXIR01000002.1"/>
</dbReference>
<evidence type="ECO:0000256" key="1">
    <source>
        <dbReference type="SAM" id="Coils"/>
    </source>
</evidence>
<keyword evidence="1" id="KW-0175">Coiled coil</keyword>
<dbReference type="PANTHER" id="PTHR42951:SF4">
    <property type="entry name" value="ACYL-COENZYME A THIOESTERASE MBLAC2"/>
    <property type="match status" value="1"/>
</dbReference>
<dbReference type="Proteomes" id="UP000265801">
    <property type="component" value="Unassembled WGS sequence"/>
</dbReference>
<evidence type="ECO:0000313" key="4">
    <source>
        <dbReference type="Proteomes" id="UP000265801"/>
    </source>
</evidence>
<dbReference type="OrthoDB" id="420651at2"/>
<dbReference type="Pfam" id="PF00753">
    <property type="entry name" value="Lactamase_B"/>
    <property type="match status" value="2"/>
</dbReference>
<dbReference type="Gene3D" id="3.60.15.10">
    <property type="entry name" value="Ribonuclease Z/Hydroxyacylglutathione hydrolase-like"/>
    <property type="match status" value="1"/>
</dbReference>
<feature type="coiled-coil region" evidence="1">
    <location>
        <begin position="111"/>
        <end position="138"/>
    </location>
</feature>
<comment type="caution">
    <text evidence="3">The sequence shown here is derived from an EMBL/GenBank/DDBJ whole genome shotgun (WGS) entry which is preliminary data.</text>
</comment>
<reference evidence="3 4" key="1">
    <citation type="submission" date="2018-09" db="EMBL/GenBank/DDBJ databases">
        <title>Bacillus saliacetes sp. nov., isolated from Thai shrimp paste (Ka-pi).</title>
        <authorList>
            <person name="Daroonpunt R."/>
            <person name="Tanasupawat S."/>
            <person name="Yiamsombut S."/>
        </authorList>
    </citation>
    <scope>NUCLEOTIDE SEQUENCE [LARGE SCALE GENOMIC DNA]</scope>
    <source>
        <strain evidence="3 4">SKP7-4</strain>
    </source>
</reference>
<evidence type="ECO:0000259" key="2">
    <source>
        <dbReference type="SMART" id="SM00849"/>
    </source>
</evidence>
<accession>A0A3A1R9Q1</accession>
<sequence length="316" mass="35518">MQKLVEETDYFILYSLAEGVYAAISKPGQGAWSNAGIVDLGEELVVFDSMSTPSAGRDLKTCAEKITGKKVKYLVNSHYHGDHVFGNQAFYDSTLISTSVTRYLIQKKNIIDDVSKEKQEMEDYLDALKVKIQTLDESSIKSSLENQYNEMSKVLEDLPHLKVVLPEVHFEDILILEGTKRRAELHCNGGGHTPSDTFMYLPLDNIVFMSDLVAEGLHLPLYNPEDFKSILEKVKQLDIDTLIPGHGEIGGKDKLHTFADYVSMISDRSQEAVRNKVPLDLFISSFKTPEEFSKWEGTKGIKGNLTTAYTFYADDN</sequence>
<dbReference type="SUPFAM" id="SSF56281">
    <property type="entry name" value="Metallo-hydrolase/oxidoreductase"/>
    <property type="match status" value="1"/>
</dbReference>
<dbReference type="SMART" id="SM00849">
    <property type="entry name" value="Lactamase_B"/>
    <property type="match status" value="1"/>
</dbReference>
<dbReference type="CDD" id="cd16282">
    <property type="entry name" value="metallo-hydrolase-like_MBL-fold"/>
    <property type="match status" value="1"/>
</dbReference>
<feature type="domain" description="Metallo-beta-lactamase" evidence="2">
    <location>
        <begin position="32"/>
        <end position="246"/>
    </location>
</feature>
<dbReference type="EMBL" id="QXIR01000002">
    <property type="protein sequence ID" value="RIW38484.1"/>
    <property type="molecule type" value="Genomic_DNA"/>
</dbReference>
<protein>
    <submittedName>
        <fullName evidence="3">MBL fold metallo-hydrolase</fullName>
    </submittedName>
</protein>
<dbReference type="AlphaFoldDB" id="A0A3A1R9Q1"/>
<keyword evidence="3" id="KW-0378">Hydrolase</keyword>
<dbReference type="InterPro" id="IPR050855">
    <property type="entry name" value="NDM-1-like"/>
</dbReference>
<dbReference type="PANTHER" id="PTHR42951">
    <property type="entry name" value="METALLO-BETA-LACTAMASE DOMAIN-CONTAINING"/>
    <property type="match status" value="1"/>
</dbReference>
<proteinExistence type="predicted"/>
<keyword evidence="4" id="KW-1185">Reference proteome</keyword>
<name>A0A3A1R9Q1_9BACI</name>
<organism evidence="3 4">
    <name type="scientific">Bacillus salacetis</name>
    <dbReference type="NCBI Taxonomy" id="2315464"/>
    <lineage>
        <taxon>Bacteria</taxon>
        <taxon>Bacillati</taxon>
        <taxon>Bacillota</taxon>
        <taxon>Bacilli</taxon>
        <taxon>Bacillales</taxon>
        <taxon>Bacillaceae</taxon>
        <taxon>Bacillus</taxon>
    </lineage>
</organism>
<dbReference type="InterPro" id="IPR036866">
    <property type="entry name" value="RibonucZ/Hydroxyglut_hydro"/>
</dbReference>
<evidence type="ECO:0000313" key="3">
    <source>
        <dbReference type="EMBL" id="RIW38484.1"/>
    </source>
</evidence>
<dbReference type="InterPro" id="IPR001279">
    <property type="entry name" value="Metallo-B-lactamas"/>
</dbReference>
<dbReference type="GO" id="GO:0016787">
    <property type="term" value="F:hydrolase activity"/>
    <property type="evidence" value="ECO:0007669"/>
    <property type="project" value="UniProtKB-KW"/>
</dbReference>